<dbReference type="PANTHER" id="PTHR37299:SF1">
    <property type="entry name" value="STAGE 0 SPORULATION PROTEIN A HOMOLOG"/>
    <property type="match status" value="1"/>
</dbReference>
<dbReference type="SMART" id="SM00850">
    <property type="entry name" value="LytTR"/>
    <property type="match status" value="1"/>
</dbReference>
<reference evidence="4" key="1">
    <citation type="submission" date="2022-10" db="EMBL/GenBank/DDBJ databases">
        <title>Chitinophaga sp. nov., isolated from soil.</title>
        <authorList>
            <person name="Jeon C.O."/>
        </authorList>
    </citation>
    <scope>NUCLEOTIDE SEQUENCE</scope>
    <source>
        <strain evidence="4">R8</strain>
    </source>
</reference>
<keyword evidence="1" id="KW-0597">Phosphoprotein</keyword>
<dbReference type="PANTHER" id="PTHR37299">
    <property type="entry name" value="TRANSCRIPTIONAL REGULATOR-RELATED"/>
    <property type="match status" value="1"/>
</dbReference>
<keyword evidence="5" id="KW-1185">Reference proteome</keyword>
<dbReference type="Pfam" id="PF00072">
    <property type="entry name" value="Response_reg"/>
    <property type="match status" value="1"/>
</dbReference>
<dbReference type="PROSITE" id="PS50110">
    <property type="entry name" value="RESPONSE_REGULATORY"/>
    <property type="match status" value="1"/>
</dbReference>
<dbReference type="SUPFAM" id="SSF52172">
    <property type="entry name" value="CheY-like"/>
    <property type="match status" value="1"/>
</dbReference>
<dbReference type="InterPro" id="IPR046947">
    <property type="entry name" value="LytR-like"/>
</dbReference>
<dbReference type="Gene3D" id="2.40.50.1020">
    <property type="entry name" value="LytTr DNA-binding domain"/>
    <property type="match status" value="1"/>
</dbReference>
<dbReference type="GO" id="GO:0003677">
    <property type="term" value="F:DNA binding"/>
    <property type="evidence" value="ECO:0007669"/>
    <property type="project" value="UniProtKB-KW"/>
</dbReference>
<feature type="domain" description="HTH LytTR-type" evidence="3">
    <location>
        <begin position="146"/>
        <end position="251"/>
    </location>
</feature>
<dbReference type="PROSITE" id="PS50930">
    <property type="entry name" value="HTH_LYTTR"/>
    <property type="match status" value="1"/>
</dbReference>
<keyword evidence="4" id="KW-0238">DNA-binding</keyword>
<accession>A0ABY6J2Y5</accession>
<dbReference type="InterPro" id="IPR011006">
    <property type="entry name" value="CheY-like_superfamily"/>
</dbReference>
<name>A0ABY6J2Y5_9BACT</name>
<dbReference type="RefSeq" id="WP_264281989.1">
    <property type="nucleotide sequence ID" value="NZ_CP107006.1"/>
</dbReference>
<evidence type="ECO:0000259" key="3">
    <source>
        <dbReference type="PROSITE" id="PS50930"/>
    </source>
</evidence>
<dbReference type="Gene3D" id="3.40.50.2300">
    <property type="match status" value="1"/>
</dbReference>
<evidence type="ECO:0000259" key="2">
    <source>
        <dbReference type="PROSITE" id="PS50110"/>
    </source>
</evidence>
<dbReference type="EMBL" id="CP107006">
    <property type="protein sequence ID" value="UYQ94025.1"/>
    <property type="molecule type" value="Genomic_DNA"/>
</dbReference>
<evidence type="ECO:0000313" key="5">
    <source>
        <dbReference type="Proteomes" id="UP001162741"/>
    </source>
</evidence>
<evidence type="ECO:0000313" key="4">
    <source>
        <dbReference type="EMBL" id="UYQ94025.1"/>
    </source>
</evidence>
<dbReference type="Pfam" id="PF04397">
    <property type="entry name" value="LytTR"/>
    <property type="match status" value="1"/>
</dbReference>
<dbReference type="SMART" id="SM00448">
    <property type="entry name" value="REC"/>
    <property type="match status" value="1"/>
</dbReference>
<dbReference type="InterPro" id="IPR001789">
    <property type="entry name" value="Sig_transdc_resp-reg_receiver"/>
</dbReference>
<protein>
    <submittedName>
        <fullName evidence="4">LytTR family DNA-binding domain-containing protein</fullName>
    </submittedName>
</protein>
<gene>
    <name evidence="4" type="ORF">MKQ68_02835</name>
</gene>
<feature type="domain" description="Response regulatory" evidence="2">
    <location>
        <begin position="2"/>
        <end position="115"/>
    </location>
</feature>
<evidence type="ECO:0000256" key="1">
    <source>
        <dbReference type="PROSITE-ProRule" id="PRU00169"/>
    </source>
</evidence>
<proteinExistence type="predicted"/>
<organism evidence="4 5">
    <name type="scientific">Chitinophaga horti</name>
    <dbReference type="NCBI Taxonomy" id="2920382"/>
    <lineage>
        <taxon>Bacteria</taxon>
        <taxon>Pseudomonadati</taxon>
        <taxon>Bacteroidota</taxon>
        <taxon>Chitinophagia</taxon>
        <taxon>Chitinophagales</taxon>
        <taxon>Chitinophagaceae</taxon>
        <taxon>Chitinophaga</taxon>
    </lineage>
</organism>
<dbReference type="InterPro" id="IPR007492">
    <property type="entry name" value="LytTR_DNA-bd_dom"/>
</dbReference>
<feature type="modified residue" description="4-aspartylphosphate" evidence="1">
    <location>
        <position position="55"/>
    </location>
</feature>
<dbReference type="Proteomes" id="UP001162741">
    <property type="component" value="Chromosome"/>
</dbReference>
<sequence length="251" mass="29195">MKVLIIEDEALSAHHLKNMLREVDPDIEVTAVLDSIESAVRYFAARPQLDLIFMDIELGDGQSFEIFNRVNVDWPVIFTTAYQEHALKAFKLNSVDYLLKPMNREEVMAAILKFRKWHAHRGTPNQGLNTMLGEMNGEAFKSRYLAKSGTRLISVSLPDIAYFYTKDKLQFIKTRSNQDFIIDKRLDEIEGETDPNVFFRVNRQFIVNYTNIEKVHTWFSGKLKVQVQPAAYEEIIVSRLRANEFKKWLGE</sequence>